<dbReference type="SMART" id="SM00418">
    <property type="entry name" value="HTH_ARSR"/>
    <property type="match status" value="1"/>
</dbReference>
<dbReference type="PROSITE" id="PS50987">
    <property type="entry name" value="HTH_ARSR_2"/>
    <property type="match status" value="1"/>
</dbReference>
<dbReference type="GO" id="GO:0008757">
    <property type="term" value="F:S-adenosylmethionine-dependent methyltransferase activity"/>
    <property type="evidence" value="ECO:0007669"/>
    <property type="project" value="InterPro"/>
</dbReference>
<evidence type="ECO:0000256" key="1">
    <source>
        <dbReference type="ARBA" id="ARBA00023015"/>
    </source>
</evidence>
<organism evidence="5 6">
    <name type="scientific">Pseudohaliea rubra DSM 19751</name>
    <dbReference type="NCBI Taxonomy" id="1265313"/>
    <lineage>
        <taxon>Bacteria</taxon>
        <taxon>Pseudomonadati</taxon>
        <taxon>Pseudomonadota</taxon>
        <taxon>Gammaproteobacteria</taxon>
        <taxon>Cellvibrionales</taxon>
        <taxon>Halieaceae</taxon>
        <taxon>Pseudohaliea</taxon>
    </lineage>
</organism>
<evidence type="ECO:0000313" key="6">
    <source>
        <dbReference type="Proteomes" id="UP000029640"/>
    </source>
</evidence>
<dbReference type="InterPro" id="IPR013216">
    <property type="entry name" value="Methyltransf_11"/>
</dbReference>
<dbReference type="Proteomes" id="UP000029640">
    <property type="component" value="Unassembled WGS sequence"/>
</dbReference>
<dbReference type="STRING" id="1265313.HRUBRA_01339"/>
<dbReference type="NCBIfam" id="NF033788">
    <property type="entry name" value="HTH_metalloreg"/>
    <property type="match status" value="1"/>
</dbReference>
<dbReference type="Pfam" id="PF01022">
    <property type="entry name" value="HTH_5"/>
    <property type="match status" value="1"/>
</dbReference>
<feature type="domain" description="HTH arsR-type" evidence="4">
    <location>
        <begin position="23"/>
        <end position="116"/>
    </location>
</feature>
<dbReference type="InterPro" id="IPR036390">
    <property type="entry name" value="WH_DNA-bd_sf"/>
</dbReference>
<dbReference type="eggNOG" id="COG0500">
    <property type="taxonomic scope" value="Bacteria"/>
</dbReference>
<dbReference type="InterPro" id="IPR051011">
    <property type="entry name" value="Metal_resp_trans_reg"/>
</dbReference>
<dbReference type="PANTHER" id="PTHR43132">
    <property type="entry name" value="ARSENICAL RESISTANCE OPERON REPRESSOR ARSR-RELATED"/>
    <property type="match status" value="1"/>
</dbReference>
<accession>A0A095VRY6</accession>
<dbReference type="CDD" id="cd00090">
    <property type="entry name" value="HTH_ARSR"/>
    <property type="match status" value="1"/>
</dbReference>
<keyword evidence="5" id="KW-0808">Transferase</keyword>
<comment type="caution">
    <text evidence="5">The sequence shown here is derived from an EMBL/GenBank/DDBJ whole genome shotgun (WGS) entry which is preliminary data.</text>
</comment>
<dbReference type="Gene3D" id="3.40.50.150">
    <property type="entry name" value="Vaccinia Virus protein VP39"/>
    <property type="match status" value="1"/>
</dbReference>
<dbReference type="SUPFAM" id="SSF46785">
    <property type="entry name" value="Winged helix' DNA-binding domain"/>
    <property type="match status" value="1"/>
</dbReference>
<dbReference type="SUPFAM" id="SSF53335">
    <property type="entry name" value="S-adenosyl-L-methionine-dependent methyltransferases"/>
    <property type="match status" value="1"/>
</dbReference>
<keyword evidence="5" id="KW-0489">Methyltransferase</keyword>
<evidence type="ECO:0000313" key="5">
    <source>
        <dbReference type="EMBL" id="KGE04115.1"/>
    </source>
</evidence>
<dbReference type="GO" id="GO:0003677">
    <property type="term" value="F:DNA binding"/>
    <property type="evidence" value="ECO:0007669"/>
    <property type="project" value="UniProtKB-KW"/>
</dbReference>
<dbReference type="OrthoDB" id="5297460at2"/>
<dbReference type="PATRIC" id="fig|1265313.6.peg.1323"/>
<dbReference type="InterPro" id="IPR001845">
    <property type="entry name" value="HTH_ArsR_DNA-bd_dom"/>
</dbReference>
<reference evidence="5 6" key="1">
    <citation type="journal article" date="2014" name="Genome Announc.">
        <title>Genome Sequence of Gammaproteobacterial Pseudohaliea rubra Type Strain DSM 19751, Isolated from Coastal Seawater of the Mediterranean Sea.</title>
        <authorList>
            <person name="Spring S."/>
            <person name="Fiebig A."/>
            <person name="Riedel T."/>
            <person name="Goker M."/>
            <person name="Klenk H.P."/>
        </authorList>
    </citation>
    <scope>NUCLEOTIDE SEQUENCE [LARGE SCALE GENOMIC DNA]</scope>
    <source>
        <strain evidence="5 6">DSM 19751</strain>
    </source>
</reference>
<evidence type="ECO:0000256" key="3">
    <source>
        <dbReference type="ARBA" id="ARBA00023163"/>
    </source>
</evidence>
<dbReference type="InterPro" id="IPR036388">
    <property type="entry name" value="WH-like_DNA-bd_sf"/>
</dbReference>
<dbReference type="eggNOG" id="COG0640">
    <property type="taxonomic scope" value="Bacteria"/>
</dbReference>
<dbReference type="InterPro" id="IPR029063">
    <property type="entry name" value="SAM-dependent_MTases_sf"/>
</dbReference>
<protein>
    <submittedName>
        <fullName evidence="5">Transcriptional regulator, ArsR family / Methyltransferase fusion</fullName>
    </submittedName>
</protein>
<dbReference type="AlphaFoldDB" id="A0A095VRY6"/>
<dbReference type="Gene3D" id="1.10.10.10">
    <property type="entry name" value="Winged helix-like DNA-binding domain superfamily/Winged helix DNA-binding domain"/>
    <property type="match status" value="1"/>
</dbReference>
<sequence length="343" mass="36853">MQGTAPLKPVKAPQSAPISARKASDDALADLAAACKACADPLRLRILRALHNDSLAVSELCELLGMRQPALSHHLKVLARAGLVTSRREGTSIFYRRSDLLAPAGGAAVAAALLDELDARPLPPAMRRGLERLQRTREHNSRDFFRLNADKFREQQDLIASYEQYADTVAQLLIEAPLPRRELALEIGPGDGRFLAQLAPRFARVLALDNAPEMLAASRATAAHAGLGNIDFILGDTGSSELCGIAADCIVINMVLHHTPEPAQVLKDAAAHLAPGGVLAVTDLCRHDQGWARENCGDLWLGFEPEQLAAWATDAGLGAIASSFLAQRNGFQIQVRLFGHANQ</sequence>
<evidence type="ECO:0000259" key="4">
    <source>
        <dbReference type="PROSITE" id="PS50987"/>
    </source>
</evidence>
<keyword evidence="2" id="KW-0238">DNA-binding</keyword>
<dbReference type="GO" id="GO:0003700">
    <property type="term" value="F:DNA-binding transcription factor activity"/>
    <property type="evidence" value="ECO:0007669"/>
    <property type="project" value="InterPro"/>
</dbReference>
<evidence type="ECO:0000256" key="2">
    <source>
        <dbReference type="ARBA" id="ARBA00023125"/>
    </source>
</evidence>
<dbReference type="Pfam" id="PF08241">
    <property type="entry name" value="Methyltransf_11"/>
    <property type="match status" value="1"/>
</dbReference>
<keyword evidence="3" id="KW-0804">Transcription</keyword>
<dbReference type="PRINTS" id="PR00778">
    <property type="entry name" value="HTHARSR"/>
</dbReference>
<dbReference type="GO" id="GO:0032259">
    <property type="term" value="P:methylation"/>
    <property type="evidence" value="ECO:0007669"/>
    <property type="project" value="UniProtKB-KW"/>
</dbReference>
<gene>
    <name evidence="5" type="ORF">HRUBRA_01339</name>
</gene>
<keyword evidence="6" id="KW-1185">Reference proteome</keyword>
<name>A0A095VRY6_9GAMM</name>
<dbReference type="HOGENOM" id="CLU_063642_1_0_6"/>
<dbReference type="PANTHER" id="PTHR43132:SF2">
    <property type="entry name" value="ARSENICAL RESISTANCE OPERON REPRESSOR ARSR-RELATED"/>
    <property type="match status" value="1"/>
</dbReference>
<proteinExistence type="predicted"/>
<dbReference type="CDD" id="cd02440">
    <property type="entry name" value="AdoMet_MTases"/>
    <property type="match status" value="1"/>
</dbReference>
<dbReference type="RefSeq" id="WP_084592502.1">
    <property type="nucleotide sequence ID" value="NZ_KN234756.1"/>
</dbReference>
<keyword evidence="1" id="KW-0805">Transcription regulation</keyword>
<dbReference type="EMBL" id="AUVB01000038">
    <property type="protein sequence ID" value="KGE04115.1"/>
    <property type="molecule type" value="Genomic_DNA"/>
</dbReference>
<dbReference type="InterPro" id="IPR011991">
    <property type="entry name" value="ArsR-like_HTH"/>
</dbReference>